<evidence type="ECO:0000313" key="1">
    <source>
        <dbReference type="EMBL" id="KAJ5700945.1"/>
    </source>
</evidence>
<reference evidence="1" key="2">
    <citation type="submission" date="2023-01" db="EMBL/GenBank/DDBJ databases">
        <authorList>
            <person name="Petersen C."/>
        </authorList>
    </citation>
    <scope>NUCLEOTIDE SEQUENCE</scope>
    <source>
        <strain evidence="1">IBT 17514</strain>
    </source>
</reference>
<dbReference type="EMBL" id="JAQJAN010000024">
    <property type="protein sequence ID" value="KAJ5700945.1"/>
    <property type="molecule type" value="Genomic_DNA"/>
</dbReference>
<dbReference type="Proteomes" id="UP001215712">
    <property type="component" value="Unassembled WGS sequence"/>
</dbReference>
<gene>
    <name evidence="1" type="ORF">N7493_011991</name>
</gene>
<protein>
    <submittedName>
        <fullName evidence="1">Uncharacterized protein</fullName>
    </submittedName>
</protein>
<name>A0AAD6MPV1_9EURO</name>
<accession>A0AAD6MPV1</accession>
<evidence type="ECO:0000313" key="2">
    <source>
        <dbReference type="Proteomes" id="UP001215712"/>
    </source>
</evidence>
<sequence>MIMDQYQTDPESGEDLIAISWILSLSSDRVRAVASANNHRRPEILVPVRSDPPHDLVQRLYFMRANSDGSSDTINTIKAFIRDQGIIGIVFICRSGKIAKIGEVETDPFQKIDLPLDAQVVGLSTNVNVNESRLAGIEFELQSNGQPMTSKLCLPTDYSHDPVVDGSKPRVWCKNDTSTESYKSYMPFYHISKPLKNSTHVGVYFACQDMTDIGAIYQPDGSVEE</sequence>
<organism evidence="1 2">
    <name type="scientific">Penicillium malachiteum</name>
    <dbReference type="NCBI Taxonomy" id="1324776"/>
    <lineage>
        <taxon>Eukaryota</taxon>
        <taxon>Fungi</taxon>
        <taxon>Dikarya</taxon>
        <taxon>Ascomycota</taxon>
        <taxon>Pezizomycotina</taxon>
        <taxon>Eurotiomycetes</taxon>
        <taxon>Eurotiomycetidae</taxon>
        <taxon>Eurotiales</taxon>
        <taxon>Aspergillaceae</taxon>
        <taxon>Penicillium</taxon>
    </lineage>
</organism>
<keyword evidence="2" id="KW-1185">Reference proteome</keyword>
<comment type="caution">
    <text evidence="1">The sequence shown here is derived from an EMBL/GenBank/DDBJ whole genome shotgun (WGS) entry which is preliminary data.</text>
</comment>
<dbReference type="AlphaFoldDB" id="A0AAD6MPV1"/>
<proteinExistence type="predicted"/>
<reference evidence="1" key="1">
    <citation type="journal article" date="2023" name="IMA Fungus">
        <title>Comparative genomic study of the Penicillium genus elucidates a diverse pangenome and 15 lateral gene transfer events.</title>
        <authorList>
            <person name="Petersen C."/>
            <person name="Sorensen T."/>
            <person name="Nielsen M.R."/>
            <person name="Sondergaard T.E."/>
            <person name="Sorensen J.L."/>
            <person name="Fitzpatrick D.A."/>
            <person name="Frisvad J.C."/>
            <person name="Nielsen K.L."/>
        </authorList>
    </citation>
    <scope>NUCLEOTIDE SEQUENCE</scope>
    <source>
        <strain evidence="1">IBT 17514</strain>
    </source>
</reference>